<sequence>MNRVNALTRSRFLLLLFLLFPKLWLLRSMSTSSVSIKSSKAAAIKSAITYFTIPPSNGLFEIELPLTQQLNKAGSGSLQDSLEIEDLNIQFAQELKTQLRKSSGMDVVMMCPAGSSIKNAKWIYHRKPLTNGGLVSGHLLNEGEGFKVVNAEGDRVIKVFKDEDIIVKNSNTPDLREAVKLAQVDMDDRINRGK</sequence>
<reference evidence="3" key="1">
    <citation type="journal article" date="2023" name="Commun. Biol.">
        <title>Genome analysis of Parmales, the sister group of diatoms, reveals the evolutionary specialization of diatoms from phago-mixotrophs to photoautotrophs.</title>
        <authorList>
            <person name="Ban H."/>
            <person name="Sato S."/>
            <person name="Yoshikawa S."/>
            <person name="Yamada K."/>
            <person name="Nakamura Y."/>
            <person name="Ichinomiya M."/>
            <person name="Sato N."/>
            <person name="Blanc-Mathieu R."/>
            <person name="Endo H."/>
            <person name="Kuwata A."/>
            <person name="Ogata H."/>
        </authorList>
    </citation>
    <scope>NUCLEOTIDE SEQUENCE [LARGE SCALE GENOMIC DNA]</scope>
    <source>
        <strain evidence="3">NIES 3701</strain>
    </source>
</reference>
<evidence type="ECO:0000313" key="3">
    <source>
        <dbReference type="Proteomes" id="UP001165085"/>
    </source>
</evidence>
<dbReference type="Proteomes" id="UP001165085">
    <property type="component" value="Unassembled WGS sequence"/>
</dbReference>
<evidence type="ECO:0000313" key="2">
    <source>
        <dbReference type="EMBL" id="GMH78409.1"/>
    </source>
</evidence>
<protein>
    <submittedName>
        <fullName evidence="2">Uncharacterized protein</fullName>
    </submittedName>
</protein>
<proteinExistence type="predicted"/>
<comment type="caution">
    <text evidence="2">The sequence shown here is derived from an EMBL/GenBank/DDBJ whole genome shotgun (WGS) entry which is preliminary data.</text>
</comment>
<gene>
    <name evidence="2" type="ORF">TrST_g10656</name>
</gene>
<feature type="chain" id="PRO_5040812503" evidence="1">
    <location>
        <begin position="29"/>
        <end position="194"/>
    </location>
</feature>
<dbReference type="AlphaFoldDB" id="A0A9W7EEM6"/>
<dbReference type="OrthoDB" id="42155at2759"/>
<name>A0A9W7EEM6_9STRA</name>
<keyword evidence="3" id="KW-1185">Reference proteome</keyword>
<organism evidence="2 3">
    <name type="scientific">Triparma strigata</name>
    <dbReference type="NCBI Taxonomy" id="1606541"/>
    <lineage>
        <taxon>Eukaryota</taxon>
        <taxon>Sar</taxon>
        <taxon>Stramenopiles</taxon>
        <taxon>Ochrophyta</taxon>
        <taxon>Bolidophyceae</taxon>
        <taxon>Parmales</taxon>
        <taxon>Triparmaceae</taxon>
        <taxon>Triparma</taxon>
    </lineage>
</organism>
<dbReference type="EMBL" id="BRXY01000221">
    <property type="protein sequence ID" value="GMH78409.1"/>
    <property type="molecule type" value="Genomic_DNA"/>
</dbReference>
<feature type="signal peptide" evidence="1">
    <location>
        <begin position="1"/>
        <end position="28"/>
    </location>
</feature>
<evidence type="ECO:0000256" key="1">
    <source>
        <dbReference type="SAM" id="SignalP"/>
    </source>
</evidence>
<keyword evidence="1" id="KW-0732">Signal</keyword>
<accession>A0A9W7EEM6</accession>